<dbReference type="SUPFAM" id="SSF50182">
    <property type="entry name" value="Sm-like ribonucleoproteins"/>
    <property type="match status" value="1"/>
</dbReference>
<keyword evidence="5 7" id="KW-1133">Transmembrane helix</keyword>
<dbReference type="KEGG" id="parm:PADco_0090"/>
<name>A0A7R7ACJ0_9PROT</name>
<dbReference type="PANTHER" id="PTHR30221:SF3">
    <property type="entry name" value="SMALL-CONDUCTANCE MECHANOSENSITIVE CHANNEL"/>
    <property type="match status" value="1"/>
</dbReference>
<keyword evidence="10" id="KW-1185">Reference proteome</keyword>
<dbReference type="InterPro" id="IPR010920">
    <property type="entry name" value="LSM_dom_sf"/>
</dbReference>
<dbReference type="InterPro" id="IPR023408">
    <property type="entry name" value="MscS_beta-dom_sf"/>
</dbReference>
<dbReference type="InterPro" id="IPR011014">
    <property type="entry name" value="MscS_channel_TM-2"/>
</dbReference>
<dbReference type="Proteomes" id="UP000595708">
    <property type="component" value="Chromosome"/>
</dbReference>
<dbReference type="InterPro" id="IPR006685">
    <property type="entry name" value="MscS_channel_2nd"/>
</dbReference>
<keyword evidence="7" id="KW-0997">Cell inner membrane</keyword>
<evidence type="ECO:0000313" key="10">
    <source>
        <dbReference type="Proteomes" id="UP000595708"/>
    </source>
</evidence>
<evidence type="ECO:0000313" key="9">
    <source>
        <dbReference type="EMBL" id="BCG49429.1"/>
    </source>
</evidence>
<keyword evidence="4 7" id="KW-0812">Transmembrane</keyword>
<keyword evidence="7" id="KW-0406">Ion transport</keyword>
<proteinExistence type="inferred from homology"/>
<comment type="function">
    <text evidence="7">Mechanosensitive channel that participates in the regulation of osmotic pressure changes within the cell, opening in response to stretch forces in the membrane lipid bilayer, without the need for other proteins. Contributes to normal resistance to hypoosmotic shock. Forms an ion channel of 1.0 nanosiemens conductance with a slight preference for anions.</text>
</comment>
<evidence type="ECO:0000256" key="3">
    <source>
        <dbReference type="ARBA" id="ARBA00022475"/>
    </source>
</evidence>
<dbReference type="Gene3D" id="1.10.287.1260">
    <property type="match status" value="1"/>
</dbReference>
<protein>
    <recommendedName>
        <fullName evidence="7">Small-conductance mechanosensitive channel</fullName>
    </recommendedName>
</protein>
<dbReference type="AlphaFoldDB" id="A0A7R7ACJ0"/>
<accession>A0A7R7ACJ0</accession>
<keyword evidence="7" id="KW-0407">Ion channel</keyword>
<feature type="transmembrane region" description="Helical" evidence="7">
    <location>
        <begin position="55"/>
        <end position="76"/>
    </location>
</feature>
<dbReference type="Gene3D" id="3.30.70.100">
    <property type="match status" value="1"/>
</dbReference>
<evidence type="ECO:0000256" key="1">
    <source>
        <dbReference type="ARBA" id="ARBA00004651"/>
    </source>
</evidence>
<evidence type="ECO:0000256" key="5">
    <source>
        <dbReference type="ARBA" id="ARBA00022989"/>
    </source>
</evidence>
<evidence type="ECO:0000256" key="6">
    <source>
        <dbReference type="ARBA" id="ARBA00023136"/>
    </source>
</evidence>
<feature type="transmembrane region" description="Helical" evidence="7">
    <location>
        <begin position="88"/>
        <end position="117"/>
    </location>
</feature>
<dbReference type="Pfam" id="PF00924">
    <property type="entry name" value="MS_channel_2nd"/>
    <property type="match status" value="1"/>
</dbReference>
<evidence type="ECO:0000256" key="4">
    <source>
        <dbReference type="ARBA" id="ARBA00022692"/>
    </source>
</evidence>
<feature type="transmembrane region" description="Helical" evidence="7">
    <location>
        <begin position="12"/>
        <end position="35"/>
    </location>
</feature>
<feature type="domain" description="Mechanosensitive ion channel MscS" evidence="8">
    <location>
        <begin position="104"/>
        <end position="169"/>
    </location>
</feature>
<evidence type="ECO:0000256" key="2">
    <source>
        <dbReference type="ARBA" id="ARBA00008017"/>
    </source>
</evidence>
<keyword evidence="7" id="KW-0813">Transport</keyword>
<dbReference type="SUPFAM" id="SSF82861">
    <property type="entry name" value="Mechanosensitive channel protein MscS (YggB), transmembrane region"/>
    <property type="match status" value="1"/>
</dbReference>
<dbReference type="PANTHER" id="PTHR30221">
    <property type="entry name" value="SMALL-CONDUCTANCE MECHANOSENSITIVE CHANNEL"/>
    <property type="match status" value="1"/>
</dbReference>
<dbReference type="SUPFAM" id="SSF82689">
    <property type="entry name" value="Mechanosensitive channel protein MscS (YggB), C-terminal domain"/>
    <property type="match status" value="1"/>
</dbReference>
<comment type="similarity">
    <text evidence="2 7">Belongs to the MscS (TC 1.A.23) family.</text>
</comment>
<dbReference type="GO" id="GO:0008381">
    <property type="term" value="F:mechanosensitive monoatomic ion channel activity"/>
    <property type="evidence" value="ECO:0007669"/>
    <property type="project" value="InterPro"/>
</dbReference>
<evidence type="ECO:0000259" key="8">
    <source>
        <dbReference type="Pfam" id="PF00924"/>
    </source>
</evidence>
<keyword evidence="6 7" id="KW-0472">Membrane</keyword>
<comment type="caution">
    <text evidence="7">Lacks conserved residue(s) required for the propagation of feature annotation.</text>
</comment>
<evidence type="ECO:0000256" key="7">
    <source>
        <dbReference type="RuleBase" id="RU369025"/>
    </source>
</evidence>
<dbReference type="EMBL" id="AP023215">
    <property type="protein sequence ID" value="BCG49429.1"/>
    <property type="molecule type" value="Genomic_DNA"/>
</dbReference>
<dbReference type="GO" id="GO:0005886">
    <property type="term" value="C:plasma membrane"/>
    <property type="evidence" value="ECO:0007669"/>
    <property type="project" value="UniProtKB-SubCell"/>
</dbReference>
<comment type="subunit">
    <text evidence="7">Homoheptamer.</text>
</comment>
<dbReference type="InterPro" id="IPR011066">
    <property type="entry name" value="MscS_channel_C_sf"/>
</dbReference>
<reference evidence="9 10" key="1">
    <citation type="journal article" date="2020" name="Genome Biol. Evol.">
        <title>Comparative Genomics Underlines Multiple Roles of Profftella, an Obligate Symbiont of Psyllids: Providing Toxins, Vitamins, and Carotenoids.</title>
        <authorList>
            <person name="Nakabachi A."/>
            <person name="Piel J."/>
            <person name="Malenovsky I."/>
            <person name="Hirose Y."/>
        </authorList>
    </citation>
    <scope>NUCLEOTIDE SEQUENCE [LARGE SCALE GENOMIC DNA]</scope>
    <source>
        <strain evidence="9 10">Dco</strain>
    </source>
</reference>
<gene>
    <name evidence="9" type="primary">mscS</name>
    <name evidence="9" type="ORF">PADco_0090</name>
</gene>
<keyword evidence="3" id="KW-1003">Cell membrane</keyword>
<comment type="subcellular location">
    <subcellularLocation>
        <location evidence="7">Cell inner membrane</location>
        <topology evidence="7">Multi-pass membrane protein</topology>
    </subcellularLocation>
    <subcellularLocation>
        <location evidence="1">Cell membrane</location>
        <topology evidence="1">Multi-pass membrane protein</topology>
    </subcellularLocation>
</comment>
<dbReference type="InterPro" id="IPR045275">
    <property type="entry name" value="MscS_archaea/bacteria_type"/>
</dbReference>
<organism evidence="9 10">
    <name type="scientific">Candidatus Profftella armatura</name>
    <name type="common">Diaphorina cf. continua</name>
    <dbReference type="NCBI Taxonomy" id="2661583"/>
    <lineage>
        <taxon>Bacteria</taxon>
        <taxon>Pseudomonadati</taxon>
        <taxon>Pseudomonadota</taxon>
        <taxon>Betaproteobacteria</taxon>
        <taxon>Candidatus Profftella</taxon>
    </lineage>
</organism>
<dbReference type="Gene3D" id="2.30.30.60">
    <property type="match status" value="1"/>
</dbReference>
<sequence length="270" mass="30447">MFNEDYIKLLYVYVFPLILKTIISIAIIVIGGKFINGLTILIKRTLNLRYLNETLTNYSISTIHVVLRILLVMMVLEIFNIPIASFATLIGAAGVAVSVVWSGLLSNFASGMFLVILRPFKIGDYINASGYAGVVRDIGLFMTILTTDNNLQVYVGNNKLFTDVIVNYNVNNYRRIDQNYQITNSIDPREAINILTKRILCIENILSIPKPSVSIVKFTEFGVLLGIRLFALTSNFYQVKNDANIIIATTARDFNWLPPAAVYKKYFYTT</sequence>